<keyword evidence="2" id="KW-0547">Nucleotide-binding</keyword>
<gene>
    <name evidence="2" type="ORF">KUDE01_001449</name>
</gene>
<dbReference type="AlphaFoldDB" id="A0AAD9CG72"/>
<keyword evidence="2" id="KW-0645">Protease</keyword>
<comment type="caution">
    <text evidence="2">The sequence shown here is derived from an EMBL/GenBank/DDBJ whole genome shotgun (WGS) entry which is preliminary data.</text>
</comment>
<name>A0AAD9CG72_DISEL</name>
<evidence type="ECO:0000256" key="1">
    <source>
        <dbReference type="SAM" id="MobiDB-lite"/>
    </source>
</evidence>
<evidence type="ECO:0000313" key="3">
    <source>
        <dbReference type="Proteomes" id="UP001228049"/>
    </source>
</evidence>
<dbReference type="Proteomes" id="UP001228049">
    <property type="component" value="Unassembled WGS sequence"/>
</dbReference>
<keyword evidence="2" id="KW-0067">ATP-binding</keyword>
<dbReference type="GO" id="GO:0005524">
    <property type="term" value="F:ATP binding"/>
    <property type="evidence" value="ECO:0007669"/>
    <property type="project" value="UniProtKB-KW"/>
</dbReference>
<evidence type="ECO:0000313" key="2">
    <source>
        <dbReference type="EMBL" id="KAK1900662.1"/>
    </source>
</evidence>
<keyword evidence="2" id="KW-0378">Hydrolase</keyword>
<accession>A0AAD9CG72</accession>
<feature type="compositionally biased region" description="Basic and acidic residues" evidence="1">
    <location>
        <begin position="10"/>
        <end position="28"/>
    </location>
</feature>
<organism evidence="2 3">
    <name type="scientific">Dissostichus eleginoides</name>
    <name type="common">Patagonian toothfish</name>
    <name type="synonym">Dissostichus amissus</name>
    <dbReference type="NCBI Taxonomy" id="100907"/>
    <lineage>
        <taxon>Eukaryota</taxon>
        <taxon>Metazoa</taxon>
        <taxon>Chordata</taxon>
        <taxon>Craniata</taxon>
        <taxon>Vertebrata</taxon>
        <taxon>Euteleostomi</taxon>
        <taxon>Actinopterygii</taxon>
        <taxon>Neopterygii</taxon>
        <taxon>Teleostei</taxon>
        <taxon>Neoteleostei</taxon>
        <taxon>Acanthomorphata</taxon>
        <taxon>Eupercaria</taxon>
        <taxon>Perciformes</taxon>
        <taxon>Notothenioidei</taxon>
        <taxon>Nototheniidae</taxon>
        <taxon>Dissostichus</taxon>
    </lineage>
</organism>
<dbReference type="GO" id="GO:0008233">
    <property type="term" value="F:peptidase activity"/>
    <property type="evidence" value="ECO:0007669"/>
    <property type="project" value="UniProtKB-KW"/>
</dbReference>
<proteinExistence type="predicted"/>
<sequence length="73" mass="8224">MLESPSDPPGNKRLESHSDPPGNKRLEFDSQDTVQRKKIHVPAVKERQVHTAGLIMLTHVRVRTHNADSCQDS</sequence>
<dbReference type="GO" id="GO:0006508">
    <property type="term" value="P:proteolysis"/>
    <property type="evidence" value="ECO:0007669"/>
    <property type="project" value="UniProtKB-KW"/>
</dbReference>
<protein>
    <submittedName>
        <fullName evidence="2">ATP-dependent Clp protease ATP-binding subunit ClpA like</fullName>
    </submittedName>
</protein>
<keyword evidence="3" id="KW-1185">Reference proteome</keyword>
<feature type="region of interest" description="Disordered" evidence="1">
    <location>
        <begin position="1"/>
        <end position="36"/>
    </location>
</feature>
<reference evidence="2" key="1">
    <citation type="submission" date="2023-04" db="EMBL/GenBank/DDBJ databases">
        <title>Chromosome-level genome of Chaenocephalus aceratus.</title>
        <authorList>
            <person name="Park H."/>
        </authorList>
    </citation>
    <scope>NUCLEOTIDE SEQUENCE</scope>
    <source>
        <strain evidence="2">DE</strain>
        <tissue evidence="2">Muscle</tissue>
    </source>
</reference>
<dbReference type="EMBL" id="JASDAP010000007">
    <property type="protein sequence ID" value="KAK1900662.1"/>
    <property type="molecule type" value="Genomic_DNA"/>
</dbReference>